<proteinExistence type="predicted"/>
<comment type="caution">
    <text evidence="1">The sequence shown here is derived from an EMBL/GenBank/DDBJ whole genome shotgun (WGS) entry which is preliminary data.</text>
</comment>
<sequence length="39" mass="4425">MSAIRIYAHLSYKGLNTLVKKEMVKGLPVLQETEEICCD</sequence>
<feature type="non-terminal residue" evidence="1">
    <location>
        <position position="39"/>
    </location>
</feature>
<dbReference type="Proteomes" id="UP000265520">
    <property type="component" value="Unassembled WGS sequence"/>
</dbReference>
<dbReference type="AlphaFoldDB" id="A0A392TDB6"/>
<organism evidence="1 2">
    <name type="scientific">Trifolium medium</name>
    <dbReference type="NCBI Taxonomy" id="97028"/>
    <lineage>
        <taxon>Eukaryota</taxon>
        <taxon>Viridiplantae</taxon>
        <taxon>Streptophyta</taxon>
        <taxon>Embryophyta</taxon>
        <taxon>Tracheophyta</taxon>
        <taxon>Spermatophyta</taxon>
        <taxon>Magnoliopsida</taxon>
        <taxon>eudicotyledons</taxon>
        <taxon>Gunneridae</taxon>
        <taxon>Pentapetalae</taxon>
        <taxon>rosids</taxon>
        <taxon>fabids</taxon>
        <taxon>Fabales</taxon>
        <taxon>Fabaceae</taxon>
        <taxon>Papilionoideae</taxon>
        <taxon>50 kb inversion clade</taxon>
        <taxon>NPAAA clade</taxon>
        <taxon>Hologalegina</taxon>
        <taxon>IRL clade</taxon>
        <taxon>Trifolieae</taxon>
        <taxon>Trifolium</taxon>
    </lineage>
</organism>
<protein>
    <submittedName>
        <fullName evidence="1">Uncharacterized protein</fullName>
    </submittedName>
</protein>
<reference evidence="1 2" key="1">
    <citation type="journal article" date="2018" name="Front. Plant Sci.">
        <title>Red Clover (Trifolium pratense) and Zigzag Clover (T. medium) - A Picture of Genomic Similarities and Differences.</title>
        <authorList>
            <person name="Dluhosova J."/>
            <person name="Istvanek J."/>
            <person name="Nedelnik J."/>
            <person name="Repkova J."/>
        </authorList>
    </citation>
    <scope>NUCLEOTIDE SEQUENCE [LARGE SCALE GENOMIC DNA]</scope>
    <source>
        <strain evidence="2">cv. 10/8</strain>
        <tissue evidence="1">Leaf</tissue>
    </source>
</reference>
<dbReference type="EMBL" id="LXQA010555508">
    <property type="protein sequence ID" value="MCI59008.1"/>
    <property type="molecule type" value="Genomic_DNA"/>
</dbReference>
<evidence type="ECO:0000313" key="2">
    <source>
        <dbReference type="Proteomes" id="UP000265520"/>
    </source>
</evidence>
<evidence type="ECO:0000313" key="1">
    <source>
        <dbReference type="EMBL" id="MCI59008.1"/>
    </source>
</evidence>
<accession>A0A392TDB6</accession>
<name>A0A392TDB6_9FABA</name>
<keyword evidence="2" id="KW-1185">Reference proteome</keyword>